<name>A0A0C9X7Q3_9AGAR</name>
<evidence type="ECO:0008006" key="3">
    <source>
        <dbReference type="Google" id="ProtNLM"/>
    </source>
</evidence>
<keyword evidence="2" id="KW-1185">Reference proteome</keyword>
<reference evidence="1 2" key="1">
    <citation type="submission" date="2014-04" db="EMBL/GenBank/DDBJ databases">
        <authorList>
            <consortium name="DOE Joint Genome Institute"/>
            <person name="Kuo A."/>
            <person name="Kohler A."/>
            <person name="Nagy L.G."/>
            <person name="Floudas D."/>
            <person name="Copeland A."/>
            <person name="Barry K.W."/>
            <person name="Cichocki N."/>
            <person name="Veneault-Fourrey C."/>
            <person name="LaButti K."/>
            <person name="Lindquist E.A."/>
            <person name="Lipzen A."/>
            <person name="Lundell T."/>
            <person name="Morin E."/>
            <person name="Murat C."/>
            <person name="Sun H."/>
            <person name="Tunlid A."/>
            <person name="Henrissat B."/>
            <person name="Grigoriev I.V."/>
            <person name="Hibbett D.S."/>
            <person name="Martin F."/>
            <person name="Nordberg H.P."/>
            <person name="Cantor M.N."/>
            <person name="Hua S.X."/>
        </authorList>
    </citation>
    <scope>NUCLEOTIDE SEQUENCE [LARGE SCALE GENOMIC DNA]</scope>
    <source>
        <strain evidence="1 2">LaAM-08-1</strain>
    </source>
</reference>
<dbReference type="Proteomes" id="UP000054477">
    <property type="component" value="Unassembled WGS sequence"/>
</dbReference>
<dbReference type="Gene3D" id="3.80.10.10">
    <property type="entry name" value="Ribonuclease Inhibitor"/>
    <property type="match status" value="1"/>
</dbReference>
<dbReference type="EMBL" id="KN838832">
    <property type="protein sequence ID" value="KIJ93641.1"/>
    <property type="molecule type" value="Genomic_DNA"/>
</dbReference>
<dbReference type="HOGENOM" id="CLU_021164_0_2_1"/>
<dbReference type="OrthoDB" id="2948138at2759"/>
<gene>
    <name evidence="1" type="ORF">K443DRAFT_111710</name>
</gene>
<dbReference type="AlphaFoldDB" id="A0A0C9X7Q3"/>
<dbReference type="InterPro" id="IPR032675">
    <property type="entry name" value="LRR_dom_sf"/>
</dbReference>
<proteinExistence type="predicted"/>
<accession>A0A0C9X7Q3</accession>
<evidence type="ECO:0000313" key="2">
    <source>
        <dbReference type="Proteomes" id="UP000054477"/>
    </source>
</evidence>
<protein>
    <recommendedName>
        <fullName evidence="3">F-box domain-containing protein</fullName>
    </recommendedName>
</protein>
<reference evidence="2" key="2">
    <citation type="submission" date="2015-01" db="EMBL/GenBank/DDBJ databases">
        <title>Evolutionary Origins and Diversification of the Mycorrhizal Mutualists.</title>
        <authorList>
            <consortium name="DOE Joint Genome Institute"/>
            <consortium name="Mycorrhizal Genomics Consortium"/>
            <person name="Kohler A."/>
            <person name="Kuo A."/>
            <person name="Nagy L.G."/>
            <person name="Floudas D."/>
            <person name="Copeland A."/>
            <person name="Barry K.W."/>
            <person name="Cichocki N."/>
            <person name="Veneault-Fourrey C."/>
            <person name="LaButti K."/>
            <person name="Lindquist E.A."/>
            <person name="Lipzen A."/>
            <person name="Lundell T."/>
            <person name="Morin E."/>
            <person name="Murat C."/>
            <person name="Riley R."/>
            <person name="Ohm R."/>
            <person name="Sun H."/>
            <person name="Tunlid A."/>
            <person name="Henrissat B."/>
            <person name="Grigoriev I.V."/>
            <person name="Hibbett D.S."/>
            <person name="Martin F."/>
        </authorList>
    </citation>
    <scope>NUCLEOTIDE SEQUENCE [LARGE SCALE GENOMIC DNA]</scope>
    <source>
        <strain evidence="2">LaAM-08-1</strain>
    </source>
</reference>
<evidence type="ECO:0000313" key="1">
    <source>
        <dbReference type="EMBL" id="KIJ93641.1"/>
    </source>
</evidence>
<sequence length="508" mass="57765">MHRCLQIQELLSIIFNHVRARRTLARLARTCKTFQCPALDILWRIQDTLLALLKCLPRDAWVIQDGTFTIRRNLTASDFERIQFYRNRIRNFGRDYSQWDPMDIEDQVLSIIWSRKPFPGPLLPNVSEVDLEGNYFDGLAIQPRLIIGPQIRSIRLRTLSDSLSWVNVTAMLRKAAPLDLSSFSLLGYATTLSWSESESLELLSTLHGVGTLSIMGTFLTTCAISLIATFPALEDLRLSVTETEMENYAPLDNNFPAITNLEISSETIDACNLMLLKIQSRTFRSLTVTRIANNYWDEGSLFMVLHGCNSAASLETLNVCEGPWYLSTSEELFSEDPPAFKVDARILEHLDSFEHLSELQIHPCSNDLDDNDLMKLAQSLPRLRSLDFWSQNNGSRCTFTGMQHLIRFCPKLERLTLCVDARQIPIFATQPDGEYPLGLHLTTLTFCQSPVLTAGAVASYLTMLLLVLTDFRTINGPLERGSEEEREVIGYRKIWWKVAELLGPLTKY</sequence>
<organism evidence="1 2">
    <name type="scientific">Laccaria amethystina LaAM-08-1</name>
    <dbReference type="NCBI Taxonomy" id="1095629"/>
    <lineage>
        <taxon>Eukaryota</taxon>
        <taxon>Fungi</taxon>
        <taxon>Dikarya</taxon>
        <taxon>Basidiomycota</taxon>
        <taxon>Agaricomycotina</taxon>
        <taxon>Agaricomycetes</taxon>
        <taxon>Agaricomycetidae</taxon>
        <taxon>Agaricales</taxon>
        <taxon>Agaricineae</taxon>
        <taxon>Hydnangiaceae</taxon>
        <taxon>Laccaria</taxon>
    </lineage>
</organism>
<dbReference type="SUPFAM" id="SSF52047">
    <property type="entry name" value="RNI-like"/>
    <property type="match status" value="1"/>
</dbReference>
<dbReference type="STRING" id="1095629.A0A0C9X7Q3"/>